<dbReference type="AlphaFoldDB" id="A0A916XE26"/>
<feature type="transmembrane region" description="Helical" evidence="1">
    <location>
        <begin position="64"/>
        <end position="81"/>
    </location>
</feature>
<keyword evidence="1" id="KW-0472">Membrane</keyword>
<name>A0A916XE26_9SPHI</name>
<evidence type="ECO:0000256" key="1">
    <source>
        <dbReference type="SAM" id="Phobius"/>
    </source>
</evidence>
<evidence type="ECO:0000313" key="3">
    <source>
        <dbReference type="Proteomes" id="UP000651668"/>
    </source>
</evidence>
<feature type="transmembrane region" description="Helical" evidence="1">
    <location>
        <begin position="242"/>
        <end position="261"/>
    </location>
</feature>
<feature type="transmembrane region" description="Helical" evidence="1">
    <location>
        <begin position="202"/>
        <end position="230"/>
    </location>
</feature>
<dbReference type="RefSeq" id="WP_188626587.1">
    <property type="nucleotide sequence ID" value="NZ_BMIL01000005.1"/>
</dbReference>
<feature type="transmembrane region" description="Helical" evidence="1">
    <location>
        <begin position="363"/>
        <end position="380"/>
    </location>
</feature>
<keyword evidence="1" id="KW-1133">Transmembrane helix</keyword>
<evidence type="ECO:0008006" key="4">
    <source>
        <dbReference type="Google" id="ProtNLM"/>
    </source>
</evidence>
<comment type="caution">
    <text evidence="2">The sequence shown here is derived from an EMBL/GenBank/DDBJ whole genome shotgun (WGS) entry which is preliminary data.</text>
</comment>
<feature type="transmembrane region" description="Helical" evidence="1">
    <location>
        <begin position="131"/>
        <end position="157"/>
    </location>
</feature>
<reference evidence="2" key="2">
    <citation type="submission" date="2020-09" db="EMBL/GenBank/DDBJ databases">
        <authorList>
            <person name="Sun Q."/>
            <person name="Zhou Y."/>
        </authorList>
    </citation>
    <scope>NUCLEOTIDE SEQUENCE</scope>
    <source>
        <strain evidence="2">CGMCC 1.15343</strain>
    </source>
</reference>
<protein>
    <recommendedName>
        <fullName evidence="4">Oligosaccharide repeat unit polymerase</fullName>
    </recommendedName>
</protein>
<dbReference type="NCBIfam" id="TIGR04370">
    <property type="entry name" value="glyco_rpt_poly"/>
    <property type="match status" value="1"/>
</dbReference>
<reference evidence="2" key="1">
    <citation type="journal article" date="2014" name="Int. J. Syst. Evol. Microbiol.">
        <title>Complete genome sequence of Corynebacterium casei LMG S-19264T (=DSM 44701T), isolated from a smear-ripened cheese.</title>
        <authorList>
            <consortium name="US DOE Joint Genome Institute (JGI-PGF)"/>
            <person name="Walter F."/>
            <person name="Albersmeier A."/>
            <person name="Kalinowski J."/>
            <person name="Ruckert C."/>
        </authorList>
    </citation>
    <scope>NUCLEOTIDE SEQUENCE</scope>
    <source>
        <strain evidence="2">CGMCC 1.15343</strain>
    </source>
</reference>
<gene>
    <name evidence="2" type="ORF">GCM10011387_18390</name>
</gene>
<keyword evidence="3" id="KW-1185">Reference proteome</keyword>
<feature type="transmembrane region" description="Helical" evidence="1">
    <location>
        <begin position="39"/>
        <end position="57"/>
    </location>
</feature>
<feature type="transmembrane region" description="Helical" evidence="1">
    <location>
        <begin position="87"/>
        <end position="111"/>
    </location>
</feature>
<organism evidence="2 3">
    <name type="scientific">Pedobacter quisquiliarum</name>
    <dbReference type="NCBI Taxonomy" id="1834438"/>
    <lineage>
        <taxon>Bacteria</taxon>
        <taxon>Pseudomonadati</taxon>
        <taxon>Bacteroidota</taxon>
        <taxon>Sphingobacteriia</taxon>
        <taxon>Sphingobacteriales</taxon>
        <taxon>Sphingobacteriaceae</taxon>
        <taxon>Pedobacter</taxon>
    </lineage>
</organism>
<keyword evidence="1" id="KW-0812">Transmembrane</keyword>
<sequence length="433" mass="49223">MEHKVTLLICAIACLIGIDVMLCLRYAAWGCTLAELLPFLFFLILSEALILYSIYAFKELINPFSVYGIFVYITGFSFLIISDRQHAYSPLFMGIILLSIASFIAGGMAAYKTKKLTFRNIIPTLSPKLSFAFLLCLLLAGIGVFVMEIRQLGYLPILNLGNTALYDELNQNPVTPLHNFILLNSVLPAMFYITYKRRLIPFWVFLACSIVSAFIIVNFFSRQVIVLFFFSMLIGVSYYRKISILKLLSIAAVCVILFIILGQLRGGAAEESTLTSVNDFLKQYSGIDKPSNIFETYLSLYGGLNFTTGNNIAEISVYDNYIGYGAYALRPAVGVLPVDTEAIYPMKYSAYSLLGTYMIDPFLDFRWFGVFAFNFLYGFLSMNSFKNYLNRGSPYYIVEWSLFVFCVFMCSFTNYFNLFFVVFFFIINRLAIK</sequence>
<proteinExistence type="predicted"/>
<feature type="transmembrane region" description="Helical" evidence="1">
    <location>
        <begin position="400"/>
        <end position="427"/>
    </location>
</feature>
<feature type="transmembrane region" description="Helical" evidence="1">
    <location>
        <begin position="7"/>
        <end position="27"/>
    </location>
</feature>
<evidence type="ECO:0000313" key="2">
    <source>
        <dbReference type="EMBL" id="GGC65082.1"/>
    </source>
</evidence>
<accession>A0A916XE26</accession>
<dbReference type="EMBL" id="BMIL01000005">
    <property type="protein sequence ID" value="GGC65082.1"/>
    <property type="molecule type" value="Genomic_DNA"/>
</dbReference>
<dbReference type="Proteomes" id="UP000651668">
    <property type="component" value="Unassembled WGS sequence"/>
</dbReference>